<accession>A9WQM3</accession>
<keyword evidence="2" id="KW-0378">Hydrolase</keyword>
<dbReference type="AlphaFoldDB" id="A9WQM3"/>
<dbReference type="PANTHER" id="PTHR43265:SF1">
    <property type="entry name" value="ESTERASE ESTD"/>
    <property type="match status" value="1"/>
</dbReference>
<dbReference type="KEGG" id="rsa:RSal33209_0922"/>
<dbReference type="InterPro" id="IPR029058">
    <property type="entry name" value="AB_hydrolase_fold"/>
</dbReference>
<reference evidence="3" key="1">
    <citation type="journal article" date="2008" name="J. Bacteriol.">
        <title>Genome sequence of the fish pathogen Renibacterium salmoninarum suggests reductive evolution away from an environmental Arthrobacter ancestor.</title>
        <authorList>
            <person name="Wiens G.D."/>
            <person name="Rockey D.D."/>
            <person name="Wu Z."/>
            <person name="Chang J."/>
            <person name="Levy R."/>
            <person name="Crane S."/>
            <person name="Chen D.S."/>
            <person name="Capri G.R."/>
            <person name="Burnett J.R."/>
            <person name="Sudheesh P.S."/>
            <person name="Schipma M.J."/>
            <person name="Burd H."/>
            <person name="Bhattacharyya A."/>
            <person name="Rhodes L.D."/>
            <person name="Kaul R."/>
            <person name="Strom M.S."/>
        </authorList>
    </citation>
    <scope>NUCLEOTIDE SEQUENCE [LARGE SCALE GENOMIC DNA]</scope>
    <source>
        <strain evidence="3">ATCC 33209 / DSM 20767 / JCM 11484 / NBRC 15589 / NCIMB 2235</strain>
    </source>
</reference>
<protein>
    <submittedName>
        <fullName evidence="2">Hydrolase, alpha/beta fold superfamily</fullName>
    </submittedName>
</protein>
<sequence length="321" mass="34323">MSCEMSIRLQFMQPVTVEEFSVNTASGTLNALIHTPDLPGPLPWLVLVDGSGEGTADGWGEAPQRLAAASAVVLSMDKPGCGKSPGDWRLQTFPDGAEESLAALKALKAHPLLDGSQTGFYGVSQGGWISLLAAAMSDDVDFLISVSGPGVSPAEQERYRIETDLRSSELNAADIAAGLSWLDERTQLLLANKSAEQVLDLQRKFIDQPGYQLTTRYFDDVEMLSFLARNLGFDPEAVLPKVHCPVLATFGADDKLVPIPQSVVAFSQLLNPLAGNPHGLAVFPGADHGLYLDELKPGVSRSSQLAPGFMPMVQGFLARFA</sequence>
<gene>
    <name evidence="2" type="ordered locus">RSal33209_0922</name>
</gene>
<dbReference type="PANTHER" id="PTHR43265">
    <property type="entry name" value="ESTERASE ESTD"/>
    <property type="match status" value="1"/>
</dbReference>
<dbReference type="Pfam" id="PF00561">
    <property type="entry name" value="Abhydrolase_1"/>
    <property type="match status" value="1"/>
</dbReference>
<dbReference type="GO" id="GO:0052689">
    <property type="term" value="F:carboxylic ester hydrolase activity"/>
    <property type="evidence" value="ECO:0007669"/>
    <property type="project" value="TreeGrafter"/>
</dbReference>
<dbReference type="EMBL" id="CP000910">
    <property type="protein sequence ID" value="ABY22665.1"/>
    <property type="molecule type" value="Genomic_DNA"/>
</dbReference>
<dbReference type="SUPFAM" id="SSF53474">
    <property type="entry name" value="alpha/beta-Hydrolases"/>
    <property type="match status" value="1"/>
</dbReference>
<feature type="domain" description="AB hydrolase-1" evidence="1">
    <location>
        <begin position="43"/>
        <end position="294"/>
    </location>
</feature>
<evidence type="ECO:0000313" key="3">
    <source>
        <dbReference type="Proteomes" id="UP000002007"/>
    </source>
</evidence>
<dbReference type="Proteomes" id="UP000002007">
    <property type="component" value="Chromosome"/>
</dbReference>
<keyword evidence="3" id="KW-1185">Reference proteome</keyword>
<proteinExistence type="predicted"/>
<dbReference type="HOGENOM" id="CLU_923367_0_0_11"/>
<dbReference type="Gene3D" id="3.40.50.1820">
    <property type="entry name" value="alpha/beta hydrolase"/>
    <property type="match status" value="1"/>
</dbReference>
<evidence type="ECO:0000313" key="2">
    <source>
        <dbReference type="EMBL" id="ABY22665.1"/>
    </source>
</evidence>
<dbReference type="eggNOG" id="COG1506">
    <property type="taxonomic scope" value="Bacteria"/>
</dbReference>
<evidence type="ECO:0000259" key="1">
    <source>
        <dbReference type="Pfam" id="PF00561"/>
    </source>
</evidence>
<name>A9WQM3_RENSM</name>
<organism evidence="2 3">
    <name type="scientific">Renibacterium salmoninarum (strain ATCC 33209 / DSM 20767 / JCM 11484 / NBRC 15589 / NCIMB 2235)</name>
    <dbReference type="NCBI Taxonomy" id="288705"/>
    <lineage>
        <taxon>Bacteria</taxon>
        <taxon>Bacillati</taxon>
        <taxon>Actinomycetota</taxon>
        <taxon>Actinomycetes</taxon>
        <taxon>Micrococcales</taxon>
        <taxon>Micrococcaceae</taxon>
        <taxon>Renibacterium</taxon>
    </lineage>
</organism>
<dbReference type="InterPro" id="IPR000073">
    <property type="entry name" value="AB_hydrolase_1"/>
</dbReference>
<dbReference type="InterPro" id="IPR053145">
    <property type="entry name" value="AB_hydrolase_Est10"/>
</dbReference>